<gene>
    <name evidence="9" type="ORF">GMO_06280</name>
</gene>
<keyword evidence="5 8" id="KW-1133">Transmembrane helix</keyword>
<keyword evidence="2" id="KW-1003">Cell membrane</keyword>
<dbReference type="GO" id="GO:0005886">
    <property type="term" value="C:plasma membrane"/>
    <property type="evidence" value="ECO:0007669"/>
    <property type="project" value="UniProtKB-SubCell"/>
</dbReference>
<dbReference type="AlphaFoldDB" id="G6XGL3"/>
<proteinExistence type="predicted"/>
<organism evidence="9 10">
    <name type="scientific">Gluconobacter morbifer G707</name>
    <dbReference type="NCBI Taxonomy" id="1088869"/>
    <lineage>
        <taxon>Bacteria</taxon>
        <taxon>Pseudomonadati</taxon>
        <taxon>Pseudomonadota</taxon>
        <taxon>Alphaproteobacteria</taxon>
        <taxon>Acetobacterales</taxon>
        <taxon>Acetobacteraceae</taxon>
        <taxon>Gluconobacter</taxon>
    </lineage>
</organism>
<comment type="cofactor">
    <cofactor evidence="7">
        <name>Mg(2+)</name>
        <dbReference type="ChEBI" id="CHEBI:18420"/>
    </cofactor>
</comment>
<evidence type="ECO:0000256" key="4">
    <source>
        <dbReference type="ARBA" id="ARBA00022692"/>
    </source>
</evidence>
<evidence type="ECO:0000256" key="1">
    <source>
        <dbReference type="ARBA" id="ARBA00004651"/>
    </source>
</evidence>
<dbReference type="PANTHER" id="PTHR22926">
    <property type="entry name" value="PHOSPHO-N-ACETYLMURAMOYL-PENTAPEPTIDE-TRANSFERASE"/>
    <property type="match status" value="1"/>
</dbReference>
<accession>G6XGL3</accession>
<comment type="caution">
    <text evidence="9">The sequence shown here is derived from an EMBL/GenBank/DDBJ whole genome shotgun (WGS) entry which is preliminary data.</text>
</comment>
<dbReference type="PATRIC" id="fig|1088869.3.peg.638"/>
<dbReference type="Pfam" id="PF00953">
    <property type="entry name" value="Glycos_transf_4"/>
    <property type="match status" value="1"/>
</dbReference>
<evidence type="ECO:0000256" key="7">
    <source>
        <dbReference type="PIRSR" id="PIRSR600715-1"/>
    </source>
</evidence>
<sequence>MSFSFQSLLSGFTLACLPAILLCNVLILVMIRAGVLDHPGHRSSHTRPTPKGGGIGIIGAFVVCLPLARWMAGQPVMDRATVCLLAGMLLLAVVSWLDDVRPFPARYKLMAQFGAALLAAAGTGAPLPWMVLFVLGAVFITNALNFIDGLNGLASGVMALTALALAAACISPVTFVLLAVCLLAFLPYNFPKARIFMGDVGSQAGALGIAWGGMRPDWSHPLLAAALLSGVIWDVSFTLLRRSRAGDRLTEAHRGHLYQLAVRSGLPMPLVTLIYWGFALWGGLAFETGNAGAALLLILLPQIVWTGYICTRAGARVQERW</sequence>
<reference evidence="9 10" key="1">
    <citation type="submission" date="2011-10" db="EMBL/GenBank/DDBJ databases">
        <title>Genome sequence of Gluconobacter morbifer G707, isolated from Drosophila gut.</title>
        <authorList>
            <person name="Lee W.-J."/>
            <person name="Kim E.-K."/>
        </authorList>
    </citation>
    <scope>NUCLEOTIDE SEQUENCE [LARGE SCALE GENOMIC DNA]</scope>
    <source>
        <strain evidence="9 10">G707</strain>
    </source>
</reference>
<dbReference type="eggNOG" id="COG0472">
    <property type="taxonomic scope" value="Bacteria"/>
</dbReference>
<feature type="transmembrane region" description="Helical" evidence="8">
    <location>
        <begin position="291"/>
        <end position="311"/>
    </location>
</feature>
<dbReference type="EMBL" id="AGQV01000001">
    <property type="protein sequence ID" value="EHH69321.1"/>
    <property type="molecule type" value="Genomic_DNA"/>
</dbReference>
<keyword evidence="6 8" id="KW-0472">Membrane</keyword>
<dbReference type="Proteomes" id="UP000004949">
    <property type="component" value="Unassembled WGS sequence"/>
</dbReference>
<feature type="transmembrane region" description="Helical" evidence="8">
    <location>
        <begin position="160"/>
        <end position="188"/>
    </location>
</feature>
<dbReference type="GO" id="GO:0016780">
    <property type="term" value="F:phosphotransferase activity, for other substituted phosphate groups"/>
    <property type="evidence" value="ECO:0007669"/>
    <property type="project" value="InterPro"/>
</dbReference>
<evidence type="ECO:0000256" key="2">
    <source>
        <dbReference type="ARBA" id="ARBA00022475"/>
    </source>
</evidence>
<dbReference type="GO" id="GO:0016757">
    <property type="term" value="F:glycosyltransferase activity"/>
    <property type="evidence" value="ECO:0007669"/>
    <property type="project" value="UniProtKB-KW"/>
</dbReference>
<feature type="transmembrane region" description="Helical" evidence="8">
    <location>
        <begin position="109"/>
        <end position="140"/>
    </location>
</feature>
<evidence type="ECO:0000313" key="9">
    <source>
        <dbReference type="EMBL" id="EHH69321.1"/>
    </source>
</evidence>
<feature type="binding site" evidence="7">
    <location>
        <position position="199"/>
    </location>
    <ligand>
        <name>Mg(2+)</name>
        <dbReference type="ChEBI" id="CHEBI:18420"/>
    </ligand>
</feature>
<evidence type="ECO:0000256" key="3">
    <source>
        <dbReference type="ARBA" id="ARBA00022679"/>
    </source>
</evidence>
<evidence type="ECO:0000256" key="5">
    <source>
        <dbReference type="ARBA" id="ARBA00022989"/>
    </source>
</evidence>
<keyword evidence="9" id="KW-0328">Glycosyltransferase</keyword>
<keyword evidence="3 9" id="KW-0808">Transferase</keyword>
<comment type="subcellular location">
    <subcellularLocation>
        <location evidence="1">Cell membrane</location>
        <topology evidence="1">Multi-pass membrane protein</topology>
    </subcellularLocation>
</comment>
<evidence type="ECO:0000256" key="8">
    <source>
        <dbReference type="SAM" id="Phobius"/>
    </source>
</evidence>
<protein>
    <submittedName>
        <fullName evidence="9">Undecaprenyl-phosphate alpha N-acetylglucosaminyltransferase</fullName>
    </submittedName>
</protein>
<dbReference type="InterPro" id="IPR000715">
    <property type="entry name" value="Glycosyl_transferase_4"/>
</dbReference>
<dbReference type="GO" id="GO:0046872">
    <property type="term" value="F:metal ion binding"/>
    <property type="evidence" value="ECO:0007669"/>
    <property type="project" value="UniProtKB-KW"/>
</dbReference>
<dbReference type="OrthoDB" id="9783652at2"/>
<feature type="binding site" evidence="7">
    <location>
        <position position="145"/>
    </location>
    <ligand>
        <name>Mg(2+)</name>
        <dbReference type="ChEBI" id="CHEBI:18420"/>
    </ligand>
</feature>
<dbReference type="RefSeq" id="WP_008850778.1">
    <property type="nucleotide sequence ID" value="NZ_AGQV01000001.1"/>
</dbReference>
<name>G6XGL3_9PROT</name>
<feature type="transmembrane region" description="Helical" evidence="8">
    <location>
        <begin position="12"/>
        <end position="31"/>
    </location>
</feature>
<feature type="transmembrane region" description="Helical" evidence="8">
    <location>
        <begin position="220"/>
        <end position="240"/>
    </location>
</feature>
<keyword evidence="7" id="KW-0460">Magnesium</keyword>
<dbReference type="GO" id="GO:0009103">
    <property type="term" value="P:lipopolysaccharide biosynthetic process"/>
    <property type="evidence" value="ECO:0007669"/>
    <property type="project" value="TreeGrafter"/>
</dbReference>
<keyword evidence="7" id="KW-0479">Metal-binding</keyword>
<keyword evidence="10" id="KW-1185">Reference proteome</keyword>
<keyword evidence="4 8" id="KW-0812">Transmembrane</keyword>
<evidence type="ECO:0000256" key="6">
    <source>
        <dbReference type="ARBA" id="ARBA00023136"/>
    </source>
</evidence>
<dbReference type="GO" id="GO:0044038">
    <property type="term" value="P:cell wall macromolecule biosynthetic process"/>
    <property type="evidence" value="ECO:0007669"/>
    <property type="project" value="TreeGrafter"/>
</dbReference>
<dbReference type="GO" id="GO:0071555">
    <property type="term" value="P:cell wall organization"/>
    <property type="evidence" value="ECO:0007669"/>
    <property type="project" value="TreeGrafter"/>
</dbReference>
<dbReference type="STRING" id="1088869.GMO_06280"/>
<evidence type="ECO:0000313" key="10">
    <source>
        <dbReference type="Proteomes" id="UP000004949"/>
    </source>
</evidence>
<feature type="transmembrane region" description="Helical" evidence="8">
    <location>
        <begin position="79"/>
        <end position="97"/>
    </location>
</feature>
<feature type="transmembrane region" description="Helical" evidence="8">
    <location>
        <begin position="52"/>
        <end position="73"/>
    </location>
</feature>
<dbReference type="PANTHER" id="PTHR22926:SF3">
    <property type="entry name" value="UNDECAPRENYL-PHOSPHATE ALPHA-N-ACETYLGLUCOSAMINYL 1-PHOSPHATE TRANSFERASE"/>
    <property type="match status" value="1"/>
</dbReference>
<feature type="transmembrane region" description="Helical" evidence="8">
    <location>
        <begin position="260"/>
        <end position="279"/>
    </location>
</feature>